<protein>
    <recommendedName>
        <fullName evidence="3">Cell division protein A N-terminal domain-containing protein</fullName>
    </recommendedName>
</protein>
<gene>
    <name evidence="4" type="ORF">SY89_00969</name>
</gene>
<feature type="transmembrane region" description="Helical" evidence="2">
    <location>
        <begin position="141"/>
        <end position="162"/>
    </location>
</feature>
<feature type="region of interest" description="Disordered" evidence="1">
    <location>
        <begin position="374"/>
        <end position="395"/>
    </location>
</feature>
<feature type="compositionally biased region" description="Polar residues" evidence="1">
    <location>
        <begin position="374"/>
        <end position="386"/>
    </location>
</feature>
<feature type="transmembrane region" description="Helical" evidence="2">
    <location>
        <begin position="100"/>
        <end position="121"/>
    </location>
</feature>
<evidence type="ECO:0000259" key="3">
    <source>
        <dbReference type="Pfam" id="PF23600"/>
    </source>
</evidence>
<feature type="domain" description="Cell division protein A N-terminal" evidence="3">
    <location>
        <begin position="18"/>
        <end position="168"/>
    </location>
</feature>
<feature type="transmembrane region" description="Helical" evidence="2">
    <location>
        <begin position="72"/>
        <end position="93"/>
    </location>
</feature>
<accession>A0A0N8HZR5</accession>
<evidence type="ECO:0000313" key="4">
    <source>
        <dbReference type="EMBL" id="KPN30243.1"/>
    </source>
</evidence>
<keyword evidence="2" id="KW-1133">Transmembrane helix</keyword>
<feature type="region of interest" description="Disordered" evidence="1">
    <location>
        <begin position="195"/>
        <end position="335"/>
    </location>
</feature>
<evidence type="ECO:0000256" key="1">
    <source>
        <dbReference type="SAM" id="MobiDB-lite"/>
    </source>
</evidence>
<organism evidence="4 5">
    <name type="scientific">Halolamina pelagica</name>
    <dbReference type="NCBI Taxonomy" id="699431"/>
    <lineage>
        <taxon>Archaea</taxon>
        <taxon>Methanobacteriati</taxon>
        <taxon>Methanobacteriota</taxon>
        <taxon>Stenosarchaea group</taxon>
        <taxon>Halobacteria</taxon>
        <taxon>Halobacteriales</taxon>
        <taxon>Haloferacaceae</taxon>
    </lineage>
</organism>
<feature type="compositionally biased region" description="Polar residues" evidence="1">
    <location>
        <begin position="221"/>
        <end position="235"/>
    </location>
</feature>
<keyword evidence="2" id="KW-0472">Membrane</keyword>
<dbReference type="AlphaFoldDB" id="A0A0N8HZR5"/>
<proteinExistence type="predicted"/>
<sequence length="395" mass="40262">MCMTYGFLSVGSIEPYMTSLSEVYKPDAEFQTSLRRLYAGLGLFAVGGLLAIAGVVVGAITPFDSLTASWEWAGILAGLGVPAAILGIFSVLPSGRRTRVAAVIGAALSILGVALFVHAYPCQWVGTNCLNGRTLLTLPVALLYAAGIITTLWCLFTGIVNFESRNSPGGTAHVEVTTQGETKVIEVPTSELSKFSGSMGVLGDTPDVDPPDRPGAGGGNSSVASDGGASTNTVTDLGGSGAFVDESEIADAGPSTPSAGSATNERSSSADANGGVDSVGSKPPRRENRESAAGRSAGQSNSATDEVSEVGPGSSPLRDDDWTPTGATPIAPKAARIGTATVAPVVTSSTCRPSRGCSLTARSTKDSWTIWTPATTTRHGSNSQPRQRLANGVPV</sequence>
<dbReference type="Pfam" id="PF23600">
    <property type="entry name" value="CdpA_N"/>
    <property type="match status" value="1"/>
</dbReference>
<keyword evidence="5" id="KW-1185">Reference proteome</keyword>
<reference evidence="5" key="1">
    <citation type="submission" date="2013-11" db="EMBL/GenBank/DDBJ databases">
        <authorList>
            <person name="Hoang H.T."/>
            <person name="Killian M.L."/>
            <person name="Madson D.M."/>
            <person name="Arruda P.H.E."/>
            <person name="Sun D."/>
            <person name="Schwartz K.J."/>
            <person name="Yoon K."/>
        </authorList>
    </citation>
    <scope>NUCLEOTIDE SEQUENCE [LARGE SCALE GENOMIC DNA]</scope>
    <source>
        <strain evidence="5">CDK2</strain>
    </source>
</reference>
<feature type="transmembrane region" description="Helical" evidence="2">
    <location>
        <begin position="37"/>
        <end position="60"/>
    </location>
</feature>
<name>A0A0N8HZR5_9EURY</name>
<feature type="compositionally biased region" description="Polar residues" evidence="1">
    <location>
        <begin position="255"/>
        <end position="271"/>
    </location>
</feature>
<dbReference type="Proteomes" id="UP000050535">
    <property type="component" value="Unassembled WGS sequence"/>
</dbReference>
<dbReference type="EMBL" id="LGUC01000001">
    <property type="protein sequence ID" value="KPN30243.1"/>
    <property type="molecule type" value="Genomic_DNA"/>
</dbReference>
<keyword evidence="2" id="KW-0812">Transmembrane</keyword>
<comment type="caution">
    <text evidence="4">The sequence shown here is derived from an EMBL/GenBank/DDBJ whole genome shotgun (WGS) entry which is preliminary data.</text>
</comment>
<dbReference type="InterPro" id="IPR055563">
    <property type="entry name" value="CdpA_N"/>
</dbReference>
<evidence type="ECO:0000256" key="2">
    <source>
        <dbReference type="SAM" id="Phobius"/>
    </source>
</evidence>
<evidence type="ECO:0000313" key="5">
    <source>
        <dbReference type="Proteomes" id="UP000050535"/>
    </source>
</evidence>